<dbReference type="Proteomes" id="UP001327093">
    <property type="component" value="Unassembled WGS sequence"/>
</dbReference>
<reference evidence="1 2" key="1">
    <citation type="submission" date="2023-10" db="EMBL/GenBank/DDBJ databases">
        <title>Saccharopolyspora sp. nov., isolated from mangrove soil.</title>
        <authorList>
            <person name="Lu Y."/>
            <person name="Liu W."/>
        </authorList>
    </citation>
    <scope>NUCLEOTIDE SEQUENCE [LARGE SCALE GENOMIC DNA]</scope>
    <source>
        <strain evidence="1 2">S2-29</strain>
    </source>
</reference>
<keyword evidence="2" id="KW-1185">Reference proteome</keyword>
<evidence type="ECO:0008006" key="3">
    <source>
        <dbReference type="Google" id="ProtNLM"/>
    </source>
</evidence>
<accession>A0ABU6A8M7</accession>
<name>A0ABU6A8M7_9PSEU</name>
<sequence>MPADLSGWFSHERMAPYFAATNNVPERAEALYVWNGDVAAAYWRTLAHVEVLLRNTCHYTLEQWSAKKYGDVCWYRAAVGNLSDRARTDVATAIARATRNGRPEMPGQVVAELSMGFWRYLLASRYDPTLRRWCLHRAFPHLRGRRRDLESHVARLHQLRDRIAHLEPLHRLPLLQLHGSMRVVASSINPQARAWIDAHDSIPEVLARRPMTVPADPLNRL</sequence>
<evidence type="ECO:0000313" key="1">
    <source>
        <dbReference type="EMBL" id="MEB3367849.1"/>
    </source>
</evidence>
<dbReference type="EMBL" id="JAWLNX010000006">
    <property type="protein sequence ID" value="MEB3367849.1"/>
    <property type="molecule type" value="Genomic_DNA"/>
</dbReference>
<protein>
    <recommendedName>
        <fullName evidence="3">Abi family protein</fullName>
    </recommendedName>
</protein>
<evidence type="ECO:0000313" key="2">
    <source>
        <dbReference type="Proteomes" id="UP001327093"/>
    </source>
</evidence>
<proteinExistence type="predicted"/>
<gene>
    <name evidence="1" type="ORF">R4I43_10570</name>
</gene>
<comment type="caution">
    <text evidence="1">The sequence shown here is derived from an EMBL/GenBank/DDBJ whole genome shotgun (WGS) entry which is preliminary data.</text>
</comment>
<organism evidence="1 2">
    <name type="scientific">Saccharopolyspora mangrovi</name>
    <dbReference type="NCBI Taxonomy" id="3082379"/>
    <lineage>
        <taxon>Bacteria</taxon>
        <taxon>Bacillati</taxon>
        <taxon>Actinomycetota</taxon>
        <taxon>Actinomycetes</taxon>
        <taxon>Pseudonocardiales</taxon>
        <taxon>Pseudonocardiaceae</taxon>
        <taxon>Saccharopolyspora</taxon>
    </lineage>
</organism>
<dbReference type="RefSeq" id="WP_324265395.1">
    <property type="nucleotide sequence ID" value="NZ_JAWLNX010000006.1"/>
</dbReference>